<dbReference type="InterPro" id="IPR053151">
    <property type="entry name" value="RNase_H-like"/>
</dbReference>
<dbReference type="PROSITE" id="PS50879">
    <property type="entry name" value="RNASE_H_1"/>
    <property type="match status" value="1"/>
</dbReference>
<dbReference type="GO" id="GO:0003676">
    <property type="term" value="F:nucleic acid binding"/>
    <property type="evidence" value="ECO:0007669"/>
    <property type="project" value="InterPro"/>
</dbReference>
<dbReference type="InterPro" id="IPR012337">
    <property type="entry name" value="RNaseH-like_sf"/>
</dbReference>
<organism evidence="2 3">
    <name type="scientific">Colocasia esculenta</name>
    <name type="common">Wild taro</name>
    <name type="synonym">Arum esculentum</name>
    <dbReference type="NCBI Taxonomy" id="4460"/>
    <lineage>
        <taxon>Eukaryota</taxon>
        <taxon>Viridiplantae</taxon>
        <taxon>Streptophyta</taxon>
        <taxon>Embryophyta</taxon>
        <taxon>Tracheophyta</taxon>
        <taxon>Spermatophyta</taxon>
        <taxon>Magnoliopsida</taxon>
        <taxon>Liliopsida</taxon>
        <taxon>Araceae</taxon>
        <taxon>Aroideae</taxon>
        <taxon>Colocasieae</taxon>
        <taxon>Colocasia</taxon>
    </lineage>
</organism>
<evidence type="ECO:0000313" key="3">
    <source>
        <dbReference type="Proteomes" id="UP000652761"/>
    </source>
</evidence>
<sequence>PKLVWWIPPSYGYCLNVDGACKGNPGPCGGGGCMRDSNQDVHLSFAFFYGQGNSVIAEVRALGVGLRLAEHRDSLVLAQSFILDKCPSWKCLYWWRIAKSLLNKFNITVLHVYRETNTVANTLASLACERGESSVFIGSSFPHICKGPVVLDKIGLPSIRGMPR</sequence>
<feature type="domain" description="RNase H type-1" evidence="1">
    <location>
        <begin position="9"/>
        <end position="133"/>
    </location>
</feature>
<dbReference type="AlphaFoldDB" id="A0A843TTD1"/>
<comment type="caution">
    <text evidence="2">The sequence shown here is derived from an EMBL/GenBank/DDBJ whole genome shotgun (WGS) entry which is preliminary data.</text>
</comment>
<keyword evidence="3" id="KW-1185">Reference proteome</keyword>
<dbReference type="InterPro" id="IPR044730">
    <property type="entry name" value="RNase_H-like_dom_plant"/>
</dbReference>
<dbReference type="PANTHER" id="PTHR47723">
    <property type="entry name" value="OS05G0353850 PROTEIN"/>
    <property type="match status" value="1"/>
</dbReference>
<dbReference type="SUPFAM" id="SSF53098">
    <property type="entry name" value="Ribonuclease H-like"/>
    <property type="match status" value="1"/>
</dbReference>
<dbReference type="InterPro" id="IPR002156">
    <property type="entry name" value="RNaseH_domain"/>
</dbReference>
<evidence type="ECO:0000313" key="2">
    <source>
        <dbReference type="EMBL" id="MQL71609.1"/>
    </source>
</evidence>
<dbReference type="EMBL" id="NMUH01000104">
    <property type="protein sequence ID" value="MQL71609.1"/>
    <property type="molecule type" value="Genomic_DNA"/>
</dbReference>
<feature type="non-terminal residue" evidence="2">
    <location>
        <position position="1"/>
    </location>
</feature>
<dbReference type="CDD" id="cd06222">
    <property type="entry name" value="RNase_H_like"/>
    <property type="match status" value="1"/>
</dbReference>
<dbReference type="OrthoDB" id="597234at2759"/>
<dbReference type="Proteomes" id="UP000652761">
    <property type="component" value="Unassembled WGS sequence"/>
</dbReference>
<dbReference type="InterPro" id="IPR036397">
    <property type="entry name" value="RNaseH_sf"/>
</dbReference>
<dbReference type="Gene3D" id="3.30.420.10">
    <property type="entry name" value="Ribonuclease H-like superfamily/Ribonuclease H"/>
    <property type="match status" value="1"/>
</dbReference>
<dbReference type="PANTHER" id="PTHR47723:SF19">
    <property type="entry name" value="POLYNUCLEOTIDYL TRANSFERASE, RIBONUCLEASE H-LIKE SUPERFAMILY PROTEIN"/>
    <property type="match status" value="1"/>
</dbReference>
<name>A0A843TTD1_COLES</name>
<dbReference type="GO" id="GO:0004523">
    <property type="term" value="F:RNA-DNA hybrid ribonuclease activity"/>
    <property type="evidence" value="ECO:0007669"/>
    <property type="project" value="InterPro"/>
</dbReference>
<feature type="non-terminal residue" evidence="2">
    <location>
        <position position="164"/>
    </location>
</feature>
<reference evidence="2" key="1">
    <citation type="submission" date="2017-07" db="EMBL/GenBank/DDBJ databases">
        <title>Taro Niue Genome Assembly and Annotation.</title>
        <authorList>
            <person name="Atibalentja N."/>
            <person name="Keating K."/>
            <person name="Fields C.J."/>
        </authorList>
    </citation>
    <scope>NUCLEOTIDE SEQUENCE</scope>
    <source>
        <strain evidence="2">Niue_2</strain>
        <tissue evidence="2">Leaf</tissue>
    </source>
</reference>
<protein>
    <recommendedName>
        <fullName evidence="1">RNase H type-1 domain-containing protein</fullName>
    </recommendedName>
</protein>
<gene>
    <name evidence="2" type="ORF">Taro_003945</name>
</gene>
<dbReference type="Pfam" id="PF13456">
    <property type="entry name" value="RVT_3"/>
    <property type="match status" value="1"/>
</dbReference>
<evidence type="ECO:0000259" key="1">
    <source>
        <dbReference type="PROSITE" id="PS50879"/>
    </source>
</evidence>
<accession>A0A843TTD1</accession>
<proteinExistence type="predicted"/>